<dbReference type="AlphaFoldDB" id="A0A1F8HB90"/>
<feature type="transmembrane region" description="Helical" evidence="7">
    <location>
        <begin position="7"/>
        <end position="25"/>
    </location>
</feature>
<sequence length="146" mass="16215">MNNQLKMAVFLSRVALGVLFFYAGITKVLNPNWSAAGYLNSAKTFPGLFQWFASAGNLGWINFVNEWGLTLIGLALLAGLLVRWASLGGILLMILYYLPILQFPYAGEHSFLVDEHIIYMTALFVLFASNAGTFWGLDSFLPKRGK</sequence>
<evidence type="ECO:0000313" key="9">
    <source>
        <dbReference type="Proteomes" id="UP000177745"/>
    </source>
</evidence>
<evidence type="ECO:0000256" key="4">
    <source>
        <dbReference type="ARBA" id="ARBA00022692"/>
    </source>
</evidence>
<keyword evidence="5 7" id="KW-1133">Transmembrane helix</keyword>
<dbReference type="GO" id="GO:0005886">
    <property type="term" value="C:plasma membrane"/>
    <property type="evidence" value="ECO:0007669"/>
    <property type="project" value="UniProtKB-SubCell"/>
</dbReference>
<feature type="transmembrane region" description="Helical" evidence="7">
    <location>
        <begin position="117"/>
        <end position="137"/>
    </location>
</feature>
<feature type="transmembrane region" description="Helical" evidence="7">
    <location>
        <begin position="71"/>
        <end position="97"/>
    </location>
</feature>
<evidence type="ECO:0000256" key="3">
    <source>
        <dbReference type="ARBA" id="ARBA00022475"/>
    </source>
</evidence>
<reference evidence="8 9" key="1">
    <citation type="journal article" date="2016" name="Nat. Commun.">
        <title>Thousands of microbial genomes shed light on interconnected biogeochemical processes in an aquifer system.</title>
        <authorList>
            <person name="Anantharaman K."/>
            <person name="Brown C.T."/>
            <person name="Hug L.A."/>
            <person name="Sharon I."/>
            <person name="Castelle C.J."/>
            <person name="Probst A.J."/>
            <person name="Thomas B.C."/>
            <person name="Singh A."/>
            <person name="Wilkins M.J."/>
            <person name="Karaoz U."/>
            <person name="Brodie E.L."/>
            <person name="Williams K.H."/>
            <person name="Hubbard S.S."/>
            <person name="Banfield J.F."/>
        </authorList>
    </citation>
    <scope>NUCLEOTIDE SEQUENCE [LARGE SCALE GENOMIC DNA]</scope>
</reference>
<keyword evidence="6 7" id="KW-0472">Membrane</keyword>
<evidence type="ECO:0000256" key="6">
    <source>
        <dbReference type="ARBA" id="ARBA00023136"/>
    </source>
</evidence>
<gene>
    <name evidence="8" type="ORF">A3G51_03200</name>
</gene>
<evidence type="ECO:0000313" key="8">
    <source>
        <dbReference type="EMBL" id="OGN34199.1"/>
    </source>
</evidence>
<name>A0A1F8HB90_9BACT</name>
<comment type="caution">
    <text evidence="8">The sequence shown here is derived from an EMBL/GenBank/DDBJ whole genome shotgun (WGS) entry which is preliminary data.</text>
</comment>
<keyword evidence="4 7" id="KW-0812">Transmembrane</keyword>
<comment type="subcellular location">
    <subcellularLocation>
        <location evidence="1">Cell membrane</location>
        <topology evidence="1">Multi-pass membrane protein</topology>
    </subcellularLocation>
</comment>
<dbReference type="Proteomes" id="UP000177745">
    <property type="component" value="Unassembled WGS sequence"/>
</dbReference>
<evidence type="ECO:0000256" key="5">
    <source>
        <dbReference type="ARBA" id="ARBA00022989"/>
    </source>
</evidence>
<evidence type="ECO:0000256" key="1">
    <source>
        <dbReference type="ARBA" id="ARBA00004651"/>
    </source>
</evidence>
<dbReference type="InterPro" id="IPR051907">
    <property type="entry name" value="DoxX-like_oxidoreductase"/>
</dbReference>
<dbReference type="InterPro" id="IPR032808">
    <property type="entry name" value="DoxX"/>
</dbReference>
<dbReference type="EMBL" id="MGKY01000005">
    <property type="protein sequence ID" value="OGN34199.1"/>
    <property type="molecule type" value="Genomic_DNA"/>
</dbReference>
<organism evidence="8 9">
    <name type="scientific">Candidatus Yanofskybacteria bacterium RIFCSPLOWO2_12_FULL_43_11b</name>
    <dbReference type="NCBI Taxonomy" id="1802710"/>
    <lineage>
        <taxon>Bacteria</taxon>
        <taxon>Candidatus Yanofskyibacteriota</taxon>
    </lineage>
</organism>
<dbReference type="Pfam" id="PF07681">
    <property type="entry name" value="DoxX"/>
    <property type="match status" value="1"/>
</dbReference>
<proteinExistence type="inferred from homology"/>
<accession>A0A1F8HB90</accession>
<evidence type="ECO:0000256" key="2">
    <source>
        <dbReference type="ARBA" id="ARBA00006679"/>
    </source>
</evidence>
<evidence type="ECO:0000256" key="7">
    <source>
        <dbReference type="SAM" id="Phobius"/>
    </source>
</evidence>
<dbReference type="PANTHER" id="PTHR33452">
    <property type="entry name" value="OXIDOREDUCTASE CATD-RELATED"/>
    <property type="match status" value="1"/>
</dbReference>
<comment type="similarity">
    <text evidence="2">Belongs to the DoxX family.</text>
</comment>
<keyword evidence="3" id="KW-1003">Cell membrane</keyword>
<protein>
    <recommendedName>
        <fullName evidence="10">DoxX subfamily</fullName>
    </recommendedName>
</protein>
<evidence type="ECO:0008006" key="10">
    <source>
        <dbReference type="Google" id="ProtNLM"/>
    </source>
</evidence>
<dbReference type="PANTHER" id="PTHR33452:SF1">
    <property type="entry name" value="INNER MEMBRANE PROTEIN YPHA-RELATED"/>
    <property type="match status" value="1"/>
</dbReference>